<dbReference type="OMA" id="WHGWIHH"/>
<dbReference type="GO" id="GO:0045271">
    <property type="term" value="C:respiratory chain complex I"/>
    <property type="evidence" value="ECO:0007669"/>
    <property type="project" value="InterPro"/>
</dbReference>
<dbReference type="EMBL" id="WPHM01000012">
    <property type="protein sequence ID" value="MUZ59738.1"/>
    <property type="molecule type" value="Genomic_DNA"/>
</dbReference>
<dbReference type="Proteomes" id="UP000175993">
    <property type="component" value="Unassembled WGS sequence"/>
</dbReference>
<sequence>MKQLLLQIFTWWSGQTVGTRFFTWREGKRVGEDEAGNVYYEGGMSSFGLQRRWVIYNGYADASAIPPGWHGWMHHRTDVPPTKDNYVPREWEKPHEANLTGTAKAYRPQGSIAATGARPRVTGDYDAWTPGN</sequence>
<gene>
    <name evidence="3" type="ORF">BBI04_016690</name>
    <name evidence="4" type="ORF">BBK91_019950</name>
    <name evidence="2" type="ORF">BBL17_018575</name>
    <name evidence="1" type="ORF">DXT89_03610</name>
    <name evidence="7" type="ORF">GOZ88_20245</name>
    <name evidence="6" type="ORF">GOZ90_05800</name>
    <name evidence="5" type="ORF">GOZ95_20055</name>
</gene>
<organism evidence="6 14">
    <name type="scientific">Agrobacterium vitis</name>
    <name type="common">Rhizobium vitis</name>
    <dbReference type="NCBI Taxonomy" id="373"/>
    <lineage>
        <taxon>Bacteria</taxon>
        <taxon>Pseudomonadati</taxon>
        <taxon>Pseudomonadota</taxon>
        <taxon>Alphaproteobacteria</taxon>
        <taxon>Hyphomicrobiales</taxon>
        <taxon>Rhizobiaceae</taxon>
        <taxon>Rhizobium/Agrobacterium group</taxon>
        <taxon>Agrobacterium</taxon>
    </lineage>
</organism>
<evidence type="ECO:0000313" key="7">
    <source>
        <dbReference type="EMBL" id="MVA58441.1"/>
    </source>
</evidence>
<dbReference type="AlphaFoldDB" id="A0A109D0B3"/>
<evidence type="ECO:0000313" key="11">
    <source>
        <dbReference type="Proteomes" id="UP000436692"/>
    </source>
</evidence>
<evidence type="ECO:0000313" key="6">
    <source>
        <dbReference type="EMBL" id="MUZ72190.1"/>
    </source>
</evidence>
<dbReference type="Proteomes" id="UP000179536">
    <property type="component" value="Unassembled WGS sequence"/>
</dbReference>
<evidence type="ECO:0000313" key="4">
    <source>
        <dbReference type="EMBL" id="MUP12136.1"/>
    </source>
</evidence>
<dbReference type="GeneID" id="60682362"/>
<evidence type="ECO:0000313" key="14">
    <source>
        <dbReference type="Proteomes" id="UP000477951"/>
    </source>
</evidence>
<dbReference type="NCBIfam" id="NF006040">
    <property type="entry name" value="PRK08183.1"/>
    <property type="match status" value="1"/>
</dbReference>
<dbReference type="OrthoDB" id="9795340at2"/>
<dbReference type="InterPro" id="IPR007763">
    <property type="entry name" value="NDUFA12"/>
</dbReference>
<dbReference type="RefSeq" id="WP_015915703.1">
    <property type="nucleotide sequence ID" value="NZ_AP023268.1"/>
</dbReference>
<keyword evidence="6" id="KW-0830">Ubiquinone</keyword>
<dbReference type="EMBL" id="MBEV02000008">
    <property type="protein sequence ID" value="MUP06441.1"/>
    <property type="molecule type" value="Genomic_DNA"/>
</dbReference>
<dbReference type="Proteomes" id="UP000436692">
    <property type="component" value="Unassembled WGS sequence"/>
</dbReference>
<comment type="caution">
    <text evidence="6">The sequence shown here is derived from an EMBL/GenBank/DDBJ whole genome shotgun (WGS) entry which is preliminary data.</text>
</comment>
<reference evidence="1 12" key="1">
    <citation type="submission" date="2018-08" db="EMBL/GenBank/DDBJ databases">
        <title>Genome sequencing of Agrobacterium vitis strain ICMP 10754.</title>
        <authorList>
            <person name="Visnovsky S.B."/>
            <person name="Pitman A.R."/>
        </authorList>
    </citation>
    <scope>NUCLEOTIDE SEQUENCE [LARGE SCALE GENOMIC DNA]</scope>
    <source>
        <strain evidence="1 12">ICMP 10754</strain>
    </source>
</reference>
<keyword evidence="9" id="KW-1185">Reference proteome</keyword>
<dbReference type="EMBL" id="MBFE02000014">
    <property type="protein sequence ID" value="MUO43785.1"/>
    <property type="molecule type" value="Genomic_DNA"/>
</dbReference>
<proteinExistence type="predicted"/>
<dbReference type="Proteomes" id="UP000440716">
    <property type="component" value="Unassembled WGS sequence"/>
</dbReference>
<dbReference type="Proteomes" id="UP000179454">
    <property type="component" value="Unassembled WGS sequence"/>
</dbReference>
<evidence type="ECO:0000313" key="3">
    <source>
        <dbReference type="EMBL" id="MUP06441.1"/>
    </source>
</evidence>
<evidence type="ECO:0000313" key="13">
    <source>
        <dbReference type="Proteomes" id="UP000440716"/>
    </source>
</evidence>
<evidence type="ECO:0000313" key="5">
    <source>
        <dbReference type="EMBL" id="MUZ59738.1"/>
    </source>
</evidence>
<evidence type="ECO:0000313" key="1">
    <source>
        <dbReference type="EMBL" id="KAA3532425.1"/>
    </source>
</evidence>
<dbReference type="EMBL" id="WPHR01000003">
    <property type="protein sequence ID" value="MUZ72190.1"/>
    <property type="molecule type" value="Genomic_DNA"/>
</dbReference>
<protein>
    <submittedName>
        <fullName evidence="6">NADH:ubiquinone oxidoreductase subunit NDUFA12</fullName>
    </submittedName>
</protein>
<dbReference type="PANTHER" id="PTHR12910">
    <property type="entry name" value="NADH-UBIQUINONE OXIDOREDUCTASE SUBUNIT B17.2"/>
    <property type="match status" value="1"/>
</dbReference>
<dbReference type="Pfam" id="PF05071">
    <property type="entry name" value="NDUFA12"/>
    <property type="match status" value="1"/>
</dbReference>
<dbReference type="EMBL" id="MBFA02000014">
    <property type="protein sequence ID" value="MUP12136.1"/>
    <property type="molecule type" value="Genomic_DNA"/>
</dbReference>
<dbReference type="PANTHER" id="PTHR12910:SF2">
    <property type="entry name" value="NADH DEHYDROGENASE [UBIQUINONE] 1 ALPHA SUBCOMPLEX SUBUNIT 12"/>
    <property type="match status" value="1"/>
</dbReference>
<dbReference type="Proteomes" id="UP000477951">
    <property type="component" value="Unassembled WGS sequence"/>
</dbReference>
<reference evidence="11 13" key="3">
    <citation type="submission" date="2019-12" db="EMBL/GenBank/DDBJ databases">
        <title>Whole-genome sequencing of Allorhizobium vitis.</title>
        <authorList>
            <person name="Gan H.M."/>
            <person name="Szegedi E."/>
            <person name="Burr T."/>
            <person name="Savka M.A."/>
        </authorList>
    </citation>
    <scope>NUCLEOTIDE SEQUENCE [LARGE SCALE GENOMIC DNA]</scope>
    <source>
        <strain evidence="7 13">CG415</strain>
        <strain evidence="6 14">CG516</strain>
        <strain evidence="5 11">CG989</strain>
    </source>
</reference>
<name>A0A109D0B3_AGRVI</name>
<dbReference type="EMBL" id="QUSG01000001">
    <property type="protein sequence ID" value="KAA3532425.1"/>
    <property type="molecule type" value="Genomic_DNA"/>
</dbReference>
<evidence type="ECO:0000313" key="10">
    <source>
        <dbReference type="Proteomes" id="UP000179536"/>
    </source>
</evidence>
<evidence type="ECO:0000313" key="9">
    <source>
        <dbReference type="Proteomes" id="UP000179454"/>
    </source>
</evidence>
<evidence type="ECO:0000313" key="8">
    <source>
        <dbReference type="Proteomes" id="UP000175993"/>
    </source>
</evidence>
<dbReference type="EMBL" id="WPHU01000008">
    <property type="protein sequence ID" value="MVA58441.1"/>
    <property type="molecule type" value="Genomic_DNA"/>
</dbReference>
<reference evidence="8 9" key="2">
    <citation type="submission" date="2019-11" db="EMBL/GenBank/DDBJ databases">
        <title>Whole-genome sequencing of Allorhizobium vitis.</title>
        <authorList>
            <person name="Gan H.M."/>
            <person name="Savka M.A."/>
        </authorList>
    </citation>
    <scope>NUCLEOTIDE SEQUENCE [LARGE SCALE GENOMIC DNA]</scope>
    <source>
        <strain evidence="3 8">AB4</strain>
        <strain evidence="4 10">RF2/1</strain>
        <strain evidence="2 9">T1/7</strain>
    </source>
</reference>
<evidence type="ECO:0000313" key="12">
    <source>
        <dbReference type="Proteomes" id="UP000436911"/>
    </source>
</evidence>
<accession>A0A109D0B3</accession>
<dbReference type="Proteomes" id="UP000436911">
    <property type="component" value="Unassembled WGS sequence"/>
</dbReference>
<dbReference type="GO" id="GO:0006979">
    <property type="term" value="P:response to oxidative stress"/>
    <property type="evidence" value="ECO:0007669"/>
    <property type="project" value="TreeGrafter"/>
</dbReference>
<evidence type="ECO:0000313" key="2">
    <source>
        <dbReference type="EMBL" id="MUO43785.1"/>
    </source>
</evidence>